<dbReference type="GO" id="GO:0000266">
    <property type="term" value="P:mitochondrial fission"/>
    <property type="evidence" value="ECO:0007669"/>
    <property type="project" value="TreeGrafter"/>
</dbReference>
<dbReference type="FunFam" id="3.40.50.300:FF:001425">
    <property type="entry name" value="Dynamin GTPase, putative"/>
    <property type="match status" value="1"/>
</dbReference>
<accession>U4KWE5</accession>
<dbReference type="GO" id="GO:0005525">
    <property type="term" value="F:GTP binding"/>
    <property type="evidence" value="ECO:0007669"/>
    <property type="project" value="InterPro"/>
</dbReference>
<dbReference type="PROSITE" id="PS51718">
    <property type="entry name" value="G_DYNAMIN_2"/>
    <property type="match status" value="1"/>
</dbReference>
<dbReference type="OrthoDB" id="415706at2759"/>
<dbReference type="InterPro" id="IPR020850">
    <property type="entry name" value="GED_dom"/>
</dbReference>
<dbReference type="PRINTS" id="PR00195">
    <property type="entry name" value="DYNAMIN"/>
</dbReference>
<sequence>MSPKTGNKNKNSINTNTNDEQEVFQDSIDMPPKVGNTAGFESAELVRLFETIDKLRECGVSEDISLPQLVVAGDQSSGKSSVLEALTGIPFPVASKLCTRYATQINFRRTPHEYVNVSITPSPDSDSSRLDSMRAFHRHVPNLTEEIFSDILADASKAMGLPIQGEELTAGSGARFSDDILKIELCGPNKPHFSVVDVPGLFENATTFQTTEDVKLVENMVVRYLNEPRTIILAVATSLHEAANQKVFSLAEKADPKGLRTVGLLTKPDAVQIGDEQTVIDVARNRVINLTHGWYVVRNRSTDEVRKGVTAEGRLKNEKAFFATAPWNTLEKSRVGIPALERRLRQLLYDHIRREYPLLVKELELKVQDLRAQIEELGPPRENAEQQRSVLIEAANLFQNTARDSILGRYGPEHESDELRLRTTIRKMNDMFAQKIKTQGHLHEFSTQDEEKTKLIHDWILDVYSRSRGLELDGMIPAGVFQTLFRKQSEGWEAIAKDHVIMVNQSVNEFIRTLLQEKCADESLYSSIAGYLGPRFSKTLDNAMEELSKILQCERGDCMLTYDDTFLLKLDEIRKTRLMEEAKSQKGDVLANANCGEEEQKEAFSLQKFLSAIEACTKSRSEQSVIETFEYLRSYYIGARTRFIDCVAMQVIERHFLSAGGSVQMFSPALVGKMTPEELRRIAGEDMGVISKRGMLAEKLGRLENARAIANSGYV</sequence>
<protein>
    <submittedName>
        <fullName evidence="6">Similar to Interferon-induced GTP-binding protein Mx1 acc. no. Q7T2P0</fullName>
    </submittedName>
</protein>
<evidence type="ECO:0000259" key="5">
    <source>
        <dbReference type="PROSITE" id="PS51718"/>
    </source>
</evidence>
<dbReference type="GO" id="GO:0006897">
    <property type="term" value="P:endocytosis"/>
    <property type="evidence" value="ECO:0007669"/>
    <property type="project" value="TreeGrafter"/>
</dbReference>
<keyword evidence="1" id="KW-0547">Nucleotide-binding</keyword>
<keyword evidence="7" id="KW-1185">Reference proteome</keyword>
<dbReference type="GO" id="GO:0016020">
    <property type="term" value="C:membrane"/>
    <property type="evidence" value="ECO:0007669"/>
    <property type="project" value="TreeGrafter"/>
</dbReference>
<dbReference type="GO" id="GO:0008017">
    <property type="term" value="F:microtubule binding"/>
    <property type="evidence" value="ECO:0007669"/>
    <property type="project" value="TreeGrafter"/>
</dbReference>
<evidence type="ECO:0000256" key="1">
    <source>
        <dbReference type="ARBA" id="ARBA00022741"/>
    </source>
</evidence>
<dbReference type="InterPro" id="IPR027417">
    <property type="entry name" value="P-loop_NTPase"/>
</dbReference>
<dbReference type="AlphaFoldDB" id="U4KWE5"/>
<dbReference type="SMART" id="SM00053">
    <property type="entry name" value="DYNc"/>
    <property type="match status" value="1"/>
</dbReference>
<evidence type="ECO:0000313" key="7">
    <source>
        <dbReference type="Proteomes" id="UP000018144"/>
    </source>
</evidence>
<keyword evidence="2" id="KW-0342">GTP-binding</keyword>
<dbReference type="GO" id="GO:0005739">
    <property type="term" value="C:mitochondrion"/>
    <property type="evidence" value="ECO:0007669"/>
    <property type="project" value="TreeGrafter"/>
</dbReference>
<dbReference type="InterPro" id="IPR030381">
    <property type="entry name" value="G_DYNAMIN_dom"/>
</dbReference>
<dbReference type="InterPro" id="IPR045063">
    <property type="entry name" value="Dynamin_N"/>
</dbReference>
<dbReference type="Pfam" id="PF01031">
    <property type="entry name" value="Dynamin_M"/>
    <property type="match status" value="1"/>
</dbReference>
<feature type="compositionally biased region" description="Low complexity" evidence="3">
    <location>
        <begin position="1"/>
        <end position="18"/>
    </location>
</feature>
<dbReference type="Proteomes" id="UP000018144">
    <property type="component" value="Unassembled WGS sequence"/>
</dbReference>
<dbReference type="PROSITE" id="PS51388">
    <property type="entry name" value="GED"/>
    <property type="match status" value="1"/>
</dbReference>
<dbReference type="GO" id="GO:0003924">
    <property type="term" value="F:GTPase activity"/>
    <property type="evidence" value="ECO:0007669"/>
    <property type="project" value="InterPro"/>
</dbReference>
<dbReference type="PANTHER" id="PTHR11566">
    <property type="entry name" value="DYNAMIN"/>
    <property type="match status" value="1"/>
</dbReference>
<dbReference type="STRING" id="1076935.U4KWE5"/>
<dbReference type="OMA" id="QEVFRMA"/>
<organism evidence="6 7">
    <name type="scientific">Pyronema omphalodes (strain CBS 100304)</name>
    <name type="common">Pyronema confluens</name>
    <dbReference type="NCBI Taxonomy" id="1076935"/>
    <lineage>
        <taxon>Eukaryota</taxon>
        <taxon>Fungi</taxon>
        <taxon>Dikarya</taxon>
        <taxon>Ascomycota</taxon>
        <taxon>Pezizomycotina</taxon>
        <taxon>Pezizomycetes</taxon>
        <taxon>Pezizales</taxon>
        <taxon>Pyronemataceae</taxon>
        <taxon>Pyronema</taxon>
    </lineage>
</organism>
<name>U4KWE5_PYROM</name>
<dbReference type="CDD" id="cd08771">
    <property type="entry name" value="DLP_1"/>
    <property type="match status" value="1"/>
</dbReference>
<reference evidence="6 7" key="1">
    <citation type="journal article" date="2013" name="PLoS Genet.">
        <title>The genome and development-dependent transcriptomes of Pyronema confluens: a window into fungal evolution.</title>
        <authorList>
            <person name="Traeger S."/>
            <person name="Altegoer F."/>
            <person name="Freitag M."/>
            <person name="Gabaldon T."/>
            <person name="Kempken F."/>
            <person name="Kumar A."/>
            <person name="Marcet-Houben M."/>
            <person name="Poggeler S."/>
            <person name="Stajich J.E."/>
            <person name="Nowrousian M."/>
        </authorList>
    </citation>
    <scope>NUCLEOTIDE SEQUENCE [LARGE SCALE GENOMIC DNA]</scope>
    <source>
        <strain evidence="7">CBS 100304</strain>
        <tissue evidence="6">Vegetative mycelium</tissue>
    </source>
</reference>
<dbReference type="SUPFAM" id="SSF52540">
    <property type="entry name" value="P-loop containing nucleoside triphosphate hydrolases"/>
    <property type="match status" value="1"/>
</dbReference>
<dbReference type="PANTHER" id="PTHR11566:SF21">
    <property type="entry name" value="DYNAMIN RELATED PROTEIN 1, ISOFORM A"/>
    <property type="match status" value="1"/>
</dbReference>
<feature type="domain" description="Dynamin-type G" evidence="5">
    <location>
        <begin position="63"/>
        <end position="357"/>
    </location>
</feature>
<dbReference type="GO" id="GO:0016559">
    <property type="term" value="P:peroxisome fission"/>
    <property type="evidence" value="ECO:0007669"/>
    <property type="project" value="TreeGrafter"/>
</dbReference>
<dbReference type="GO" id="GO:0005874">
    <property type="term" value="C:microtubule"/>
    <property type="evidence" value="ECO:0007669"/>
    <property type="project" value="TreeGrafter"/>
</dbReference>
<evidence type="ECO:0000256" key="2">
    <source>
        <dbReference type="ARBA" id="ARBA00023134"/>
    </source>
</evidence>
<evidence type="ECO:0000256" key="3">
    <source>
        <dbReference type="SAM" id="MobiDB-lite"/>
    </source>
</evidence>
<dbReference type="Pfam" id="PF00350">
    <property type="entry name" value="Dynamin_N"/>
    <property type="match status" value="1"/>
</dbReference>
<gene>
    <name evidence="6" type="ORF">PCON_05013</name>
</gene>
<dbReference type="Gene3D" id="1.20.120.1240">
    <property type="entry name" value="Dynamin, middle domain"/>
    <property type="match status" value="1"/>
</dbReference>
<dbReference type="eggNOG" id="KOG0446">
    <property type="taxonomic scope" value="Eukaryota"/>
</dbReference>
<evidence type="ECO:0000313" key="6">
    <source>
        <dbReference type="EMBL" id="CCX05426.1"/>
    </source>
</evidence>
<dbReference type="InterPro" id="IPR022812">
    <property type="entry name" value="Dynamin"/>
</dbReference>
<dbReference type="InterPro" id="IPR001401">
    <property type="entry name" value="Dynamin_GTPase"/>
</dbReference>
<dbReference type="InterPro" id="IPR000375">
    <property type="entry name" value="Dynamin_stalk"/>
</dbReference>
<proteinExistence type="predicted"/>
<evidence type="ECO:0000259" key="4">
    <source>
        <dbReference type="PROSITE" id="PS51388"/>
    </source>
</evidence>
<feature type="region of interest" description="Disordered" evidence="3">
    <location>
        <begin position="1"/>
        <end position="23"/>
    </location>
</feature>
<dbReference type="EMBL" id="HF935253">
    <property type="protein sequence ID" value="CCX05426.1"/>
    <property type="molecule type" value="Genomic_DNA"/>
</dbReference>
<feature type="domain" description="GED" evidence="4">
    <location>
        <begin position="625"/>
        <end position="715"/>
    </location>
</feature>
<dbReference type="GO" id="GO:0048312">
    <property type="term" value="P:intracellular distribution of mitochondria"/>
    <property type="evidence" value="ECO:0007669"/>
    <property type="project" value="TreeGrafter"/>
</dbReference>
<dbReference type="Gene3D" id="3.40.50.300">
    <property type="entry name" value="P-loop containing nucleotide triphosphate hydrolases"/>
    <property type="match status" value="1"/>
</dbReference>